<keyword evidence="1" id="KW-0812">Transmembrane</keyword>
<evidence type="ECO:0000256" key="1">
    <source>
        <dbReference type="SAM" id="Phobius"/>
    </source>
</evidence>
<dbReference type="EMBL" id="CP002048">
    <property type="protein sequence ID" value="ADI02772.1"/>
    <property type="molecule type" value="Genomic_DNA"/>
</dbReference>
<accession>D7CPZ4</accession>
<sequence length="50" mass="5623">MEGIVQTVAFTAVLVIAFAYMLFGRSAGKLLLWVMLPVIFVTWVYCLLAR</sequence>
<keyword evidence="1" id="KW-1133">Transmembrane helix</keyword>
<organism evidence="2 3">
    <name type="scientific">Syntrophothermus lipocalidus (strain DSM 12680 / TGB-C1)</name>
    <dbReference type="NCBI Taxonomy" id="643648"/>
    <lineage>
        <taxon>Bacteria</taxon>
        <taxon>Bacillati</taxon>
        <taxon>Bacillota</taxon>
        <taxon>Clostridia</taxon>
        <taxon>Eubacteriales</taxon>
        <taxon>Syntrophomonadaceae</taxon>
        <taxon>Syntrophothermus</taxon>
    </lineage>
</organism>
<dbReference type="AlphaFoldDB" id="D7CPZ4"/>
<gene>
    <name evidence="2" type="ordered locus">Slip_2025</name>
</gene>
<reference evidence="3" key="1">
    <citation type="journal article" date="2010" name="Stand. Genomic Sci.">
        <title>Complete genome sequence of Syntrophothermus lipocalidus type strain (TGB-C1T).</title>
        <authorList>
            <consortium name="US DOE Joint Genome Institute (JGI-PGF)"/>
            <person name="Djao O."/>
            <person name="Zhang X."/>
            <person name="Lucas S."/>
            <person name="Lapidus A."/>
            <person name="Glavina Del Rio T."/>
            <person name="Nolan M."/>
            <person name="Tice H."/>
            <person name="Cheng J."/>
            <person name="Han C."/>
            <person name="Tapia R."/>
            <person name="Goodwin L."/>
            <person name="Pitluck S."/>
            <person name="Liolios K."/>
            <person name="Ivanova N."/>
            <person name="Mavromatis K."/>
            <person name="Mikhailova N."/>
            <person name="Ovchinnikova G."/>
            <person name="Pati A."/>
            <person name="Brambilla E."/>
            <person name="Chen A."/>
            <person name="Palaniappan K."/>
            <person name="Land M."/>
            <person name="Hauser L."/>
            <person name="Chang Y."/>
            <person name="Jeffries C."/>
            <person name="Rohde M."/>
            <person name="Sikorski J."/>
            <person name="Spring S."/>
            <person name="Goker M."/>
            <person name="Detter J."/>
            <person name="Woyke T."/>
            <person name="Bristow J."/>
            <person name="Eisen J."/>
            <person name="Markowitz V."/>
            <person name="Hugenholtz P."/>
            <person name="Kyrpides N."/>
            <person name="Klenk H."/>
        </authorList>
    </citation>
    <scope>NUCLEOTIDE SEQUENCE [LARGE SCALE GENOMIC DNA]</scope>
    <source>
        <strain evidence="3">DSM 12680 / TGB-C1</strain>
    </source>
</reference>
<reference evidence="2 3" key="2">
    <citation type="journal article" date="2010" name="Stand. Genomic Sci.">
        <title>Complete genome sequence of Syntrophothermus lipocalidus type strain (TGB-C1).</title>
        <authorList>
            <person name="Djao O.D."/>
            <person name="Zhang X."/>
            <person name="Lucas S."/>
            <person name="Lapidus A."/>
            <person name="Del Rio T.G."/>
            <person name="Nolan M."/>
            <person name="Tice H."/>
            <person name="Cheng J.F."/>
            <person name="Han C."/>
            <person name="Tapia R."/>
            <person name="Goodwin L."/>
            <person name="Pitluck S."/>
            <person name="Liolios K."/>
            <person name="Ivanova N."/>
            <person name="Mavromatis K."/>
            <person name="Mikhailova N."/>
            <person name="Ovchinnikova G."/>
            <person name="Pati A."/>
            <person name="Brambilla E."/>
            <person name="Chen A."/>
            <person name="Palaniappan K."/>
            <person name="Land M."/>
            <person name="Hauser L."/>
            <person name="Chang Y.J."/>
            <person name="Jeffries C.D."/>
            <person name="Rohde M."/>
            <person name="Sikorski J."/>
            <person name="Spring S."/>
            <person name="Goker M."/>
            <person name="Detter J.C."/>
            <person name="Woyke T."/>
            <person name="Bristow J."/>
            <person name="Eisen J.A."/>
            <person name="Markowitz V."/>
            <person name="Hugenholtz P."/>
            <person name="Kyrpides N.C."/>
            <person name="Klenk H.P."/>
        </authorList>
    </citation>
    <scope>NUCLEOTIDE SEQUENCE [LARGE SCALE GENOMIC DNA]</scope>
    <source>
        <strain evidence="3">DSM 12680 / TGB-C1</strain>
    </source>
</reference>
<keyword evidence="3" id="KW-1185">Reference proteome</keyword>
<evidence type="ECO:0000313" key="2">
    <source>
        <dbReference type="EMBL" id="ADI02772.1"/>
    </source>
</evidence>
<feature type="transmembrane region" description="Helical" evidence="1">
    <location>
        <begin position="7"/>
        <end position="24"/>
    </location>
</feature>
<dbReference type="KEGG" id="slp:Slip_2025"/>
<dbReference type="STRING" id="643648.Slip_2025"/>
<name>D7CPZ4_SYNLT</name>
<protein>
    <submittedName>
        <fullName evidence="2">Uncharacterized protein</fullName>
    </submittedName>
</protein>
<dbReference type="Proteomes" id="UP000000378">
    <property type="component" value="Chromosome"/>
</dbReference>
<evidence type="ECO:0000313" key="3">
    <source>
        <dbReference type="Proteomes" id="UP000000378"/>
    </source>
</evidence>
<keyword evidence="1" id="KW-0472">Membrane</keyword>
<feature type="transmembrane region" description="Helical" evidence="1">
    <location>
        <begin position="30"/>
        <end position="48"/>
    </location>
</feature>
<dbReference type="HOGENOM" id="CLU_3123603_0_0_9"/>
<proteinExistence type="predicted"/>
<dbReference type="RefSeq" id="WP_013176174.1">
    <property type="nucleotide sequence ID" value="NC_014220.1"/>
</dbReference>